<proteinExistence type="predicted"/>
<evidence type="ECO:0000313" key="1">
    <source>
        <dbReference type="EMBL" id="SFK79167.1"/>
    </source>
</evidence>
<dbReference type="Proteomes" id="UP000198755">
    <property type="component" value="Unassembled WGS sequence"/>
</dbReference>
<gene>
    <name evidence="1" type="ORF">SAMN05444581_12121</name>
</gene>
<organism evidence="1 2">
    <name type="scientific">Methylocapsa palsarum</name>
    <dbReference type="NCBI Taxonomy" id="1612308"/>
    <lineage>
        <taxon>Bacteria</taxon>
        <taxon>Pseudomonadati</taxon>
        <taxon>Pseudomonadota</taxon>
        <taxon>Alphaproteobacteria</taxon>
        <taxon>Hyphomicrobiales</taxon>
        <taxon>Beijerinckiaceae</taxon>
        <taxon>Methylocapsa</taxon>
    </lineage>
</organism>
<reference evidence="1 2" key="1">
    <citation type="submission" date="2016-10" db="EMBL/GenBank/DDBJ databases">
        <authorList>
            <person name="de Groot N.N."/>
        </authorList>
    </citation>
    <scope>NUCLEOTIDE SEQUENCE [LARGE SCALE GENOMIC DNA]</scope>
    <source>
        <strain evidence="1 2">NE2</strain>
    </source>
</reference>
<dbReference type="AlphaFoldDB" id="A0A1I4CFU4"/>
<protein>
    <submittedName>
        <fullName evidence="1">Uncharacterized protein</fullName>
    </submittedName>
</protein>
<evidence type="ECO:0000313" key="2">
    <source>
        <dbReference type="Proteomes" id="UP000198755"/>
    </source>
</evidence>
<name>A0A1I4CFU4_9HYPH</name>
<keyword evidence="2" id="KW-1185">Reference proteome</keyword>
<dbReference type="EMBL" id="FOSN01000021">
    <property type="protein sequence ID" value="SFK79167.1"/>
    <property type="molecule type" value="Genomic_DNA"/>
</dbReference>
<sequence>MSEAQPRGLGMPAAVIRLPLTPAGRDVLLEALRAPGGLRGIYGLETGDWLDWDAIAEYAAEIERDLERDREIDLEIERRRRS</sequence>
<accession>A0A1I4CFU4</accession>
<dbReference type="STRING" id="1612308.SAMN05444581_12121"/>